<name>A0A1H4NX79_9PSEU</name>
<dbReference type="Gene3D" id="3.40.50.1820">
    <property type="entry name" value="alpha/beta hydrolase"/>
    <property type="match status" value="1"/>
</dbReference>
<dbReference type="OrthoDB" id="5495375at2"/>
<dbReference type="Pfam" id="PF12697">
    <property type="entry name" value="Abhydrolase_6"/>
    <property type="match status" value="1"/>
</dbReference>
<dbReference type="PANTHER" id="PTHR43689">
    <property type="entry name" value="HYDROLASE"/>
    <property type="match status" value="1"/>
</dbReference>
<keyword evidence="3" id="KW-1185">Reference proteome</keyword>
<reference evidence="3" key="1">
    <citation type="submission" date="2016-10" db="EMBL/GenBank/DDBJ databases">
        <authorList>
            <person name="Varghese N."/>
            <person name="Submissions S."/>
        </authorList>
    </citation>
    <scope>NUCLEOTIDE SEQUENCE [LARGE SCALE GENOMIC DNA]</scope>
    <source>
        <strain evidence="3">DSM 44544</strain>
    </source>
</reference>
<dbReference type="SUPFAM" id="SSF53474">
    <property type="entry name" value="alpha/beta-Hydrolases"/>
    <property type="match status" value="1"/>
</dbReference>
<evidence type="ECO:0000259" key="1">
    <source>
        <dbReference type="Pfam" id="PF12697"/>
    </source>
</evidence>
<dbReference type="PANTHER" id="PTHR43689:SF8">
    <property type="entry name" value="ALPHA_BETA-HYDROLASES SUPERFAMILY PROTEIN"/>
    <property type="match status" value="1"/>
</dbReference>
<dbReference type="EMBL" id="FNSO01000004">
    <property type="protein sequence ID" value="SEB99810.1"/>
    <property type="molecule type" value="Genomic_DNA"/>
</dbReference>
<dbReference type="InterPro" id="IPR000073">
    <property type="entry name" value="AB_hydrolase_1"/>
</dbReference>
<organism evidence="2 3">
    <name type="scientific">Amycolatopsis tolypomycina</name>
    <dbReference type="NCBI Taxonomy" id="208445"/>
    <lineage>
        <taxon>Bacteria</taxon>
        <taxon>Bacillati</taxon>
        <taxon>Actinomycetota</taxon>
        <taxon>Actinomycetes</taxon>
        <taxon>Pseudonocardiales</taxon>
        <taxon>Pseudonocardiaceae</taxon>
        <taxon>Amycolatopsis</taxon>
    </lineage>
</organism>
<gene>
    <name evidence="2" type="ORF">SAMN04489727_2183</name>
</gene>
<dbReference type="InterPro" id="IPR029058">
    <property type="entry name" value="AB_hydrolase_fold"/>
</dbReference>
<proteinExistence type="predicted"/>
<evidence type="ECO:0000313" key="2">
    <source>
        <dbReference type="EMBL" id="SEB99810.1"/>
    </source>
</evidence>
<sequence>MVTGGGAMSRRAELRGGVHVVDLGPGQGGDTTFLLLHGLGGTLRFWSGVAPALGAVGRTLAIDVPGFGRSALPGGQVTLDGVADAIIEFCRREGATGCTVVAHSLSGLIALRVAAKDPAVCRRLVLVDATPVAGIEMLLHPARALRAPALAATLAAQFVGGLVPLRPWSAGLIARSKVLRSLALGVFVAEPALLDPGLTAEALSYTGGARTVLRALRQARSIDLPALLDAARVPVDVVRGERDTMNTAADFAIVRRHADVRRELVIRHCRHWPLIEDPQALIDFILAKE</sequence>
<dbReference type="AlphaFoldDB" id="A0A1H4NX79"/>
<feature type="domain" description="AB hydrolase-1" evidence="1">
    <location>
        <begin position="33"/>
        <end position="283"/>
    </location>
</feature>
<evidence type="ECO:0000313" key="3">
    <source>
        <dbReference type="Proteomes" id="UP000199622"/>
    </source>
</evidence>
<accession>A0A1H4NX79</accession>
<dbReference type="Proteomes" id="UP000199622">
    <property type="component" value="Unassembled WGS sequence"/>
</dbReference>
<dbReference type="STRING" id="208445.SAMN04489727_2183"/>
<protein>
    <submittedName>
        <fullName evidence="2">Pimeloyl-ACP methyl ester carboxylesterase</fullName>
    </submittedName>
</protein>
<dbReference type="GO" id="GO:0003824">
    <property type="term" value="F:catalytic activity"/>
    <property type="evidence" value="ECO:0007669"/>
    <property type="project" value="UniProtKB-ARBA"/>
</dbReference>